<evidence type="ECO:0000313" key="2">
    <source>
        <dbReference type="EMBL" id="RIX71382.1"/>
    </source>
</evidence>
<dbReference type="EC" id="3.6.3.12" evidence="2"/>
<dbReference type="InterPro" id="IPR011726">
    <property type="entry name" value="KdpF"/>
</dbReference>
<evidence type="ECO:0000313" key="3">
    <source>
        <dbReference type="Proteomes" id="UP000265619"/>
    </source>
</evidence>
<protein>
    <submittedName>
        <fullName evidence="2">K(+)-transporting ATPase subunit F</fullName>
        <ecNumber evidence="2">3.6.3.12</ecNumber>
    </submittedName>
</protein>
<dbReference type="Proteomes" id="UP000265619">
    <property type="component" value="Unassembled WGS sequence"/>
</dbReference>
<keyword evidence="1" id="KW-1133">Transmembrane helix</keyword>
<dbReference type="NCBIfam" id="TIGR02115">
    <property type="entry name" value="potass_kdpF"/>
    <property type="match status" value="1"/>
</dbReference>
<keyword evidence="1" id="KW-0472">Membrane</keyword>
<accession>A0A9X8GRY7</accession>
<dbReference type="EMBL" id="QXMN01000162">
    <property type="protein sequence ID" value="RIX71382.1"/>
    <property type="molecule type" value="Genomic_DNA"/>
</dbReference>
<sequence>MTSHWIEVLAAITALGLFAYLGYALLRPEKF</sequence>
<comment type="caution">
    <text evidence="2">The sequence shown here is derived from an EMBL/GenBank/DDBJ whole genome shotgun (WGS) entry which is preliminary data.</text>
</comment>
<dbReference type="GO" id="GO:0008556">
    <property type="term" value="F:P-type potassium transmembrane transporter activity"/>
    <property type="evidence" value="ECO:0007669"/>
    <property type="project" value="InterPro"/>
</dbReference>
<organism evidence="2 3">
    <name type="scientific">Acidovorax cavernicola</name>
    <dbReference type="NCBI Taxonomy" id="1675792"/>
    <lineage>
        <taxon>Bacteria</taxon>
        <taxon>Pseudomonadati</taxon>
        <taxon>Pseudomonadota</taxon>
        <taxon>Betaproteobacteria</taxon>
        <taxon>Burkholderiales</taxon>
        <taxon>Comamonadaceae</taxon>
        <taxon>Acidovorax</taxon>
    </lineage>
</organism>
<reference evidence="2 3" key="1">
    <citation type="submission" date="2018-09" db="EMBL/GenBank/DDBJ databases">
        <title>Acidovorax cavernicola nov. sp. isolated from Gruta de las Maravillas (Aracena, Spain).</title>
        <authorList>
            <person name="Jurado V."/>
            <person name="Gutierrez-Patricio S."/>
            <person name="Gonzalez-Pimentel J.L."/>
            <person name="Miller A.Z."/>
            <person name="Laiz L."/>
            <person name="Saiz-Jimenez C."/>
        </authorList>
    </citation>
    <scope>NUCLEOTIDE SEQUENCE [LARGE SCALE GENOMIC DNA]</scope>
    <source>
        <strain evidence="2 3">1011MAR4D40.2</strain>
    </source>
</reference>
<keyword evidence="3" id="KW-1185">Reference proteome</keyword>
<dbReference type="GO" id="GO:0005886">
    <property type="term" value="C:plasma membrane"/>
    <property type="evidence" value="ECO:0007669"/>
    <property type="project" value="InterPro"/>
</dbReference>
<gene>
    <name evidence="2" type="primary">kdpF</name>
    <name evidence="2" type="ORF">D3H34_32025</name>
</gene>
<name>A0A9X8GRY7_9BURK</name>
<evidence type="ECO:0000256" key="1">
    <source>
        <dbReference type="SAM" id="Phobius"/>
    </source>
</evidence>
<proteinExistence type="predicted"/>
<feature type="transmembrane region" description="Helical" evidence="1">
    <location>
        <begin position="6"/>
        <end position="26"/>
    </location>
</feature>
<keyword evidence="1" id="KW-0812">Transmembrane</keyword>
<dbReference type="Pfam" id="PF09604">
    <property type="entry name" value="Potass_KdpF"/>
    <property type="match status" value="1"/>
</dbReference>
<keyword evidence="2" id="KW-0378">Hydrolase</keyword>
<dbReference type="GO" id="GO:0016787">
    <property type="term" value="F:hydrolase activity"/>
    <property type="evidence" value="ECO:0007669"/>
    <property type="project" value="UniProtKB-KW"/>
</dbReference>
<dbReference type="AlphaFoldDB" id="A0A9X8GRY7"/>